<dbReference type="EMBL" id="MT141800">
    <property type="protein sequence ID" value="QJA70523.1"/>
    <property type="molecule type" value="Genomic_DNA"/>
</dbReference>
<sequence length="62" mass="7109">MSVKAPEEGQYKGYPVLNIVVGKKWQSDEDDVMSIGVKKAVAICEQIDYIRRFADKYERKGK</sequence>
<evidence type="ECO:0000313" key="2">
    <source>
        <dbReference type="EMBL" id="QJA70523.1"/>
    </source>
</evidence>
<dbReference type="EMBL" id="MT144238">
    <property type="protein sequence ID" value="QJA51116.1"/>
    <property type="molecule type" value="Genomic_DNA"/>
</dbReference>
<evidence type="ECO:0000313" key="1">
    <source>
        <dbReference type="EMBL" id="QJA51116.1"/>
    </source>
</evidence>
<gene>
    <name evidence="2" type="ORF">MM415A03680_0001</name>
    <name evidence="1" type="ORF">TM448A01987_0004</name>
</gene>
<accession>A0A6H1ZT51</accession>
<protein>
    <submittedName>
        <fullName evidence="1">Uncharacterized protein</fullName>
    </submittedName>
</protein>
<reference evidence="1" key="1">
    <citation type="submission" date="2020-03" db="EMBL/GenBank/DDBJ databases">
        <title>The deep terrestrial virosphere.</title>
        <authorList>
            <person name="Holmfeldt K."/>
            <person name="Nilsson E."/>
            <person name="Simone D."/>
            <person name="Lopez-Fernandez M."/>
            <person name="Wu X."/>
            <person name="de Brujin I."/>
            <person name="Lundin D."/>
            <person name="Andersson A."/>
            <person name="Bertilsson S."/>
            <person name="Dopson M."/>
        </authorList>
    </citation>
    <scope>NUCLEOTIDE SEQUENCE</scope>
    <source>
        <strain evidence="2">MM415A03680</strain>
        <strain evidence="1">TM448A01987</strain>
    </source>
</reference>
<name>A0A6H1ZT51_9ZZZZ</name>
<dbReference type="AlphaFoldDB" id="A0A6H1ZT51"/>
<proteinExistence type="predicted"/>
<organism evidence="1">
    <name type="scientific">viral metagenome</name>
    <dbReference type="NCBI Taxonomy" id="1070528"/>
    <lineage>
        <taxon>unclassified sequences</taxon>
        <taxon>metagenomes</taxon>
        <taxon>organismal metagenomes</taxon>
    </lineage>
</organism>